<feature type="compositionally biased region" description="Polar residues" evidence="8">
    <location>
        <begin position="769"/>
        <end position="778"/>
    </location>
</feature>
<feature type="compositionally biased region" description="Polar residues" evidence="8">
    <location>
        <begin position="830"/>
        <end position="845"/>
    </location>
</feature>
<comment type="subcellular location">
    <subcellularLocation>
        <location evidence="1">Endoplasmic reticulum membrane</location>
        <topology evidence="1">Peripheral membrane protein</topology>
        <orientation evidence="1">Cytoplasmic side</orientation>
    </subcellularLocation>
</comment>
<dbReference type="GO" id="GO:0015031">
    <property type="term" value="P:protein transport"/>
    <property type="evidence" value="ECO:0007669"/>
    <property type="project" value="UniProtKB-KW"/>
</dbReference>
<dbReference type="PANTHER" id="PTHR13402">
    <property type="entry name" value="RGPR-RELATED"/>
    <property type="match status" value="1"/>
</dbReference>
<comment type="function">
    <text evidence="6 7">Involved in the initiation of assembly of the COPII coat required for the formation of transport vesicles from the endoplasmic reticulum (ER) and the selection of cargo molecules. Also involved in autophagy.</text>
</comment>
<dbReference type="InterPro" id="IPR024340">
    <property type="entry name" value="Sec16_CCD"/>
</dbReference>
<dbReference type="CDD" id="cd09233">
    <property type="entry name" value="ACE1-Sec16-like"/>
    <property type="match status" value="1"/>
</dbReference>
<keyword evidence="7" id="KW-0472">Membrane</keyword>
<dbReference type="PANTHER" id="PTHR13402:SF6">
    <property type="entry name" value="SECRETORY 16, ISOFORM I"/>
    <property type="match status" value="1"/>
</dbReference>
<dbReference type="GO" id="GO:0012507">
    <property type="term" value="C:ER to Golgi transport vesicle membrane"/>
    <property type="evidence" value="ECO:0007669"/>
    <property type="project" value="TreeGrafter"/>
</dbReference>
<evidence type="ECO:0000256" key="5">
    <source>
        <dbReference type="ARBA" id="ARBA00022892"/>
    </source>
</evidence>
<feature type="compositionally biased region" description="Polar residues" evidence="8">
    <location>
        <begin position="1907"/>
        <end position="1923"/>
    </location>
</feature>
<evidence type="ECO:0000256" key="4">
    <source>
        <dbReference type="ARBA" id="ARBA00022824"/>
    </source>
</evidence>
<feature type="region of interest" description="Disordered" evidence="8">
    <location>
        <begin position="1518"/>
        <end position="1970"/>
    </location>
</feature>
<evidence type="ECO:0000259" key="10">
    <source>
        <dbReference type="Pfam" id="PF12932"/>
    </source>
</evidence>
<comment type="caution">
    <text evidence="11">The sequence shown here is derived from an EMBL/GenBank/DDBJ whole genome shotgun (WGS) entry which is preliminary data.</text>
</comment>
<dbReference type="InterPro" id="IPR024298">
    <property type="entry name" value="Sec16_Sec23-bd"/>
</dbReference>
<feature type="compositionally biased region" description="Polar residues" evidence="8">
    <location>
        <begin position="1771"/>
        <end position="1788"/>
    </location>
</feature>
<keyword evidence="3 7" id="KW-0813">Transport</keyword>
<feature type="compositionally biased region" description="Polar residues" evidence="8">
    <location>
        <begin position="491"/>
        <end position="514"/>
    </location>
</feature>
<evidence type="ECO:0000259" key="9">
    <source>
        <dbReference type="Pfam" id="PF12931"/>
    </source>
</evidence>
<dbReference type="Pfam" id="PF12931">
    <property type="entry name" value="TPR_Sec16"/>
    <property type="match status" value="1"/>
</dbReference>
<keyword evidence="4 7" id="KW-0256">Endoplasmic reticulum</keyword>
<keyword evidence="12" id="KW-1185">Reference proteome</keyword>
<feature type="region of interest" description="Disordered" evidence="8">
    <location>
        <begin position="1"/>
        <end position="95"/>
    </location>
</feature>
<dbReference type="GO" id="GO:0006914">
    <property type="term" value="P:autophagy"/>
    <property type="evidence" value="ECO:0007669"/>
    <property type="project" value="UniProtKB-KW"/>
</dbReference>
<feature type="compositionally biased region" description="Polar residues" evidence="8">
    <location>
        <begin position="1648"/>
        <end position="1671"/>
    </location>
</feature>
<dbReference type="GO" id="GO:0016192">
    <property type="term" value="P:vesicle-mediated transport"/>
    <property type="evidence" value="ECO:0007669"/>
    <property type="project" value="UniProtKB-KW"/>
</dbReference>
<feature type="compositionally biased region" description="Polar residues" evidence="8">
    <location>
        <begin position="1545"/>
        <end position="1596"/>
    </location>
</feature>
<feature type="region of interest" description="Disordered" evidence="8">
    <location>
        <begin position="403"/>
        <end position="425"/>
    </location>
</feature>
<keyword evidence="5 7" id="KW-0931">ER-Golgi transport</keyword>
<feature type="region of interest" description="Disordered" evidence="8">
    <location>
        <begin position="469"/>
        <end position="610"/>
    </location>
</feature>
<dbReference type="EMBL" id="CALTRL010000107">
    <property type="protein sequence ID" value="CAH7666401.1"/>
    <property type="molecule type" value="Genomic_DNA"/>
</dbReference>
<feature type="compositionally biased region" description="Low complexity" evidence="8">
    <location>
        <begin position="646"/>
        <end position="656"/>
    </location>
</feature>
<feature type="compositionally biased region" description="Low complexity" evidence="8">
    <location>
        <begin position="1636"/>
        <end position="1647"/>
    </location>
</feature>
<name>A0AAV0AFF7_PHAPC</name>
<dbReference type="Gene3D" id="1.25.40.1030">
    <property type="match status" value="1"/>
</dbReference>
<dbReference type="GO" id="GO:0005789">
    <property type="term" value="C:endoplasmic reticulum membrane"/>
    <property type="evidence" value="ECO:0007669"/>
    <property type="project" value="UniProtKB-SubCell"/>
</dbReference>
<evidence type="ECO:0000256" key="6">
    <source>
        <dbReference type="ARBA" id="ARBA00024687"/>
    </source>
</evidence>
<evidence type="ECO:0000256" key="3">
    <source>
        <dbReference type="ARBA" id="ARBA00022448"/>
    </source>
</evidence>
<feature type="compositionally biased region" description="Polar residues" evidence="8">
    <location>
        <begin position="1608"/>
        <end position="1624"/>
    </location>
</feature>
<feature type="compositionally biased region" description="Low complexity" evidence="8">
    <location>
        <begin position="786"/>
        <end position="799"/>
    </location>
</feature>
<evidence type="ECO:0000256" key="7">
    <source>
        <dbReference type="RuleBase" id="RU364101"/>
    </source>
</evidence>
<feature type="compositionally biased region" description="Polar residues" evidence="8">
    <location>
        <begin position="657"/>
        <end position="668"/>
    </location>
</feature>
<sequence>MENLQADAQTKAHDENLTEEATNLSSKKTRPQASRPGSIGDASQLFGGGGGELDDFFGPQQNSAFPSQSPAFGPVAEEPEPITRSINNGPSDPFSLTSANYQFNASSSTNAQDLQGVKPSNDHSTDPNDFYLFSQGNTAQNYPDYESLVNSAVPNNQLQPQGSFIQTTYQHTDLSSQYPYHSEPIQNQKFSDSSAQNPYINNSAVGSALGVSNQPQRLAPSDYNPYEPAHIYGAQATQSLANNVYDAPTAQLQDAIPRAASVGAYSLGLNSGIGNRPSMYLRSNTTHTLTEQPSAASLSRPKVYDAYDPPAIRKKKPVVSNAPISLPSSPALGDAASTSQFGPGPLASKFQSQLPPPPPKQRSISGPIPAASGIRSMVYHAPNHDASDFYPKSQPSIYSEISESSMAHQPLGSSPNVSNFYDNQGQSNSLSNKYAPLANQDLVGSTGFGSETPGAFSYKSQDPSYSVLNSSNPYSTSPISRVDDPYAPVNPSGTSPDALNKQSDPNSNQVSSASEYMPLTAPQPLDNLLQPESGSALPPLITPNKSNSLPYHGSHNDVPKPPSPNLYGPTSPVNRNSFGASDHTAPPKSSSLRFTAPVGGIEDGSTNESLTPEATFLSSAIESATDYPLHENVSFDPLEEISNSASRLSLSSPPLSKHTSGLSDSPIDTIQPVEDHLQIIQYTTDGGQISAPQIPIATKLSVPAVHVQPATPEFSVIGTGEAVTAGGFDVLADLGGDSGMECVKEVSKNSYQTEFTGTETSYGFDGLSNLDQQSNNVDYNHGSILSNNPNSNNSPFSPQSHDDAFSQSYNPYEPQPKNKSLCSDSDLKQTDGSTSPLLNSNSQTSFGPQATQFPFLMQSPPLSYGVMGDSSRLYNLTSKEVTSELTSDNAQYVPSAYESPYASNLSHKDQLSAYHPDSQTAYKHPEQSTDPMLQRLEAKIPVATFGFGGKLVTVFPGGDSVSSGPAQTGFEDPYQSTSGFGSGSGFGIGTTVKVQQLSNIIPSAELQSYPGPLFMDGNNKSSSGRKRKEASQWLDKKLNESEQELTFVLSIASGNCPGPGMIKNEAQDKKVMEVQDKILLIKLLKVLLENEGKLAGTPKVEEAVRMILHSSGTNSSAEPPAISLQHSLESHATIRDPKASATLSDIVATYSVRGSTLEDIQASFSDGNRPKALKIAVDHKMWAHALVIANSLGGDTWRDTVREFVRFELSDSESNFPEAQVNPNQSCSGRESLRVLYNLFAGAGAGALEEFLPPSHSIAPPAAPFALNPESYGLPPAAAMNLQGMTLSASRVNSPAPTPQLQSRKLPTNVPDYVLKQWQPTVALTVANRVAGSTPFLVGLGDLLLNNGRVYAAHVTYLLSNGSSVFSTFENGDRITLLGDNGLIGDEKPGLNVEAVMFTEVLELALSLVHTVKNQDPFIGIPHLQAYKLGLCLEYAAHGIVDIANRYCEALAGTIKLASKPCPYYHTNLLEQLKVVSDRLLAAPVSEKGSSWISRKMPRPMLDNVWQTLEGRVHKFVAGEDDPVDPSGSNQNPLSQGKALGPFSHYSSISPANTSGTLSRVQSSSDLAYPNNQSISSTARPFQNSTPFQRPSSGADYSSPYEKDPRQRSTSAMMTYDSSCSSPVNWDPFGESKNDSQSQSLLNGGSQTTPQSFVATSSTTETFHQEGNSSSGQGGWWEAASQHGTPAISSQPALTSVDDPTITEDSSGFIDPMASFGMPAFDPTGSKSETHAHVSHHAPNSLGYDEEEDDLGFGNSSSRKRQQSLKDDPSENASSQDTETPEKSSSNKLAAKIEDKTLKSAPSSSWLGRWFKRETTPGSTGSGPVKANLGEEVSLVYDPESKRWINKKAGQSSSPKPGAPPPPPVRAQTASPTSSMRTDNSPSSEYKPPIPAMTRMKTMDAGAGRSSLDSQNFGPPPSRSTNPSPDPGSISGITPPISKSANSTAPPPISSNSKKPATKKNIRSRYVEIR</sequence>
<feature type="domain" description="Sec16 central conserved" evidence="10">
    <location>
        <begin position="940"/>
        <end position="1092"/>
    </location>
</feature>
<evidence type="ECO:0000256" key="2">
    <source>
        <dbReference type="ARBA" id="ARBA00005927"/>
    </source>
</evidence>
<feature type="compositionally biased region" description="Polar residues" evidence="8">
    <location>
        <begin position="1937"/>
        <end position="1955"/>
    </location>
</feature>
<feature type="compositionally biased region" description="Polar residues" evidence="8">
    <location>
        <begin position="469"/>
        <end position="479"/>
    </location>
</feature>
<dbReference type="GO" id="GO:0007030">
    <property type="term" value="P:Golgi organization"/>
    <property type="evidence" value="ECO:0007669"/>
    <property type="project" value="TreeGrafter"/>
</dbReference>
<comment type="similarity">
    <text evidence="2 7">Belongs to the SEC16 family.</text>
</comment>
<evidence type="ECO:0000256" key="1">
    <source>
        <dbReference type="ARBA" id="ARBA00004397"/>
    </source>
</evidence>
<feature type="compositionally biased region" description="Polar residues" evidence="8">
    <location>
        <begin position="1682"/>
        <end position="1694"/>
    </location>
</feature>
<feature type="compositionally biased region" description="Polar residues" evidence="8">
    <location>
        <begin position="1873"/>
        <end position="1884"/>
    </location>
</feature>
<reference evidence="11" key="1">
    <citation type="submission" date="2022-06" db="EMBL/GenBank/DDBJ databases">
        <authorList>
            <consortium name="SYNGENTA / RWTH Aachen University"/>
        </authorList>
    </citation>
    <scope>NUCLEOTIDE SEQUENCE</scope>
</reference>
<feature type="region of interest" description="Disordered" evidence="8">
    <location>
        <begin position="766"/>
        <end position="845"/>
    </location>
</feature>
<evidence type="ECO:0000313" key="12">
    <source>
        <dbReference type="Proteomes" id="UP001153365"/>
    </source>
</evidence>
<feature type="region of interest" description="Disordered" evidence="8">
    <location>
        <begin position="330"/>
        <end position="369"/>
    </location>
</feature>
<feature type="domain" description="Sec16 Sec23-binding" evidence="9">
    <location>
        <begin position="1160"/>
        <end position="1520"/>
    </location>
</feature>
<dbReference type="GO" id="GO:0070973">
    <property type="term" value="P:protein localization to endoplasmic reticulum exit site"/>
    <property type="evidence" value="ECO:0007669"/>
    <property type="project" value="TreeGrafter"/>
</dbReference>
<evidence type="ECO:0000256" key="8">
    <source>
        <dbReference type="SAM" id="MobiDB-lite"/>
    </source>
</evidence>
<dbReference type="GO" id="GO:0070971">
    <property type="term" value="C:endoplasmic reticulum exit site"/>
    <property type="evidence" value="ECO:0007669"/>
    <property type="project" value="TreeGrafter"/>
</dbReference>
<organism evidence="11 12">
    <name type="scientific">Phakopsora pachyrhizi</name>
    <name type="common">Asian soybean rust disease fungus</name>
    <dbReference type="NCBI Taxonomy" id="170000"/>
    <lineage>
        <taxon>Eukaryota</taxon>
        <taxon>Fungi</taxon>
        <taxon>Dikarya</taxon>
        <taxon>Basidiomycota</taxon>
        <taxon>Pucciniomycotina</taxon>
        <taxon>Pucciniomycetes</taxon>
        <taxon>Pucciniales</taxon>
        <taxon>Phakopsoraceae</taxon>
        <taxon>Phakopsora</taxon>
    </lineage>
</organism>
<feature type="compositionally biased region" description="Polar residues" evidence="8">
    <location>
        <begin position="59"/>
        <end position="70"/>
    </location>
</feature>
<dbReference type="Pfam" id="PF12932">
    <property type="entry name" value="Sec16"/>
    <property type="match status" value="1"/>
</dbReference>
<evidence type="ECO:0000313" key="11">
    <source>
        <dbReference type="EMBL" id="CAH7666401.1"/>
    </source>
</evidence>
<proteinExistence type="inferred from homology"/>
<accession>A0AAV0AFF7</accession>
<feature type="region of interest" description="Disordered" evidence="8">
    <location>
        <begin position="109"/>
        <end position="130"/>
    </location>
</feature>
<gene>
    <name evidence="11" type="ORF">PPACK8108_LOCUS753</name>
</gene>
<keyword evidence="7" id="KW-0653">Protein transport</keyword>
<protein>
    <recommendedName>
        <fullName evidence="7">Protein transport protein sec16</fullName>
    </recommendedName>
</protein>
<keyword evidence="7" id="KW-0072">Autophagy</keyword>
<dbReference type="Proteomes" id="UP001153365">
    <property type="component" value="Unassembled WGS sequence"/>
</dbReference>
<feature type="region of interest" description="Disordered" evidence="8">
    <location>
        <begin position="646"/>
        <end position="668"/>
    </location>
</feature>
<feature type="compositionally biased region" description="Polar residues" evidence="8">
    <location>
        <begin position="84"/>
        <end position="95"/>
    </location>
</feature>